<reference evidence="2" key="1">
    <citation type="submission" date="2022-08" db="EMBL/GenBank/DDBJ databases">
        <authorList>
            <person name="Byrne P K."/>
        </authorList>
    </citation>
    <scope>NUCLEOTIDE SEQUENCE</scope>
    <source>
        <strain evidence="2">UCD650</strain>
    </source>
</reference>
<proteinExistence type="predicted"/>
<protein>
    <recommendedName>
        <fullName evidence="4">YDL186W-like protein</fullName>
    </recommendedName>
</protein>
<feature type="region of interest" description="Disordered" evidence="1">
    <location>
        <begin position="99"/>
        <end position="123"/>
    </location>
</feature>
<feature type="compositionally biased region" description="Basic and acidic residues" evidence="1">
    <location>
        <begin position="111"/>
        <end position="123"/>
    </location>
</feature>
<dbReference type="Proteomes" id="UP001152964">
    <property type="component" value="Chromosome 4"/>
</dbReference>
<evidence type="ECO:0000313" key="3">
    <source>
        <dbReference type="Proteomes" id="UP001152964"/>
    </source>
</evidence>
<dbReference type="EMBL" id="OX291494">
    <property type="protein sequence ID" value="CAI1890064.1"/>
    <property type="molecule type" value="Genomic_DNA"/>
</dbReference>
<keyword evidence="3" id="KW-1185">Reference proteome</keyword>
<name>A0ABN8VSY6_SACEU</name>
<evidence type="ECO:0000256" key="1">
    <source>
        <dbReference type="SAM" id="MobiDB-lite"/>
    </source>
</evidence>
<organism evidence="2 3">
    <name type="scientific">Saccharomyces eubayanus</name>
    <name type="common">Yeast</name>
    <dbReference type="NCBI Taxonomy" id="1080349"/>
    <lineage>
        <taxon>Eukaryota</taxon>
        <taxon>Fungi</taxon>
        <taxon>Dikarya</taxon>
        <taxon>Ascomycota</taxon>
        <taxon>Saccharomycotina</taxon>
        <taxon>Saccharomycetes</taxon>
        <taxon>Saccharomycetales</taxon>
        <taxon>Saccharomycetaceae</taxon>
        <taxon>Saccharomyces</taxon>
    </lineage>
</organism>
<sequence length="287" mass="33436">MLQAVERELEDMQCNTSIEECSDEGEITFPSFSPEVDTQNRFLPRSEFPSVRQLVISKQRSRRKRENNVFVGKMEDVLVKWRPPASSHRGAIEAINGTHPYQMDTPQFQSRRSDPFGSTKRDESVRSIVESFTDWWKRNSKVFFHSEEHEEEEEGVHSEDGASRHGHELQLFEEDIFSFHLSPNDMSTRNSEHQIQTPVLFPYETPTRTTANPTKRQAIDLGDGEELTIYREIYSNPIPVSYLDTLNLNQSMSLRQMQQQQQQAEPSSAWQYCADSNWIKIFLCHND</sequence>
<accession>A0ABN8VSY6</accession>
<gene>
    <name evidence="2" type="primary">U6500D00660</name>
    <name evidence="2" type="ORF">SEUBUCD650_0D00660</name>
</gene>
<evidence type="ECO:0000313" key="2">
    <source>
        <dbReference type="EMBL" id="CAI1890064.1"/>
    </source>
</evidence>
<evidence type="ECO:0008006" key="4">
    <source>
        <dbReference type="Google" id="ProtNLM"/>
    </source>
</evidence>